<organism evidence="2">
    <name type="scientific">marine sediment metagenome</name>
    <dbReference type="NCBI Taxonomy" id="412755"/>
    <lineage>
        <taxon>unclassified sequences</taxon>
        <taxon>metagenomes</taxon>
        <taxon>ecological metagenomes</taxon>
    </lineage>
</organism>
<evidence type="ECO:0000256" key="1">
    <source>
        <dbReference type="SAM" id="MobiDB-lite"/>
    </source>
</evidence>
<accession>X1SBC7</accession>
<proteinExistence type="predicted"/>
<dbReference type="AlphaFoldDB" id="X1SBC7"/>
<sequence length="29" mass="3221">WQKSTAEKITAKIESRGRSAQLSRGSLCQ</sequence>
<feature type="region of interest" description="Disordered" evidence="1">
    <location>
        <begin position="1"/>
        <end position="29"/>
    </location>
</feature>
<reference evidence="2" key="1">
    <citation type="journal article" date="2014" name="Front. Microbiol.">
        <title>High frequency of phylogenetically diverse reductive dehalogenase-homologous genes in deep subseafloor sedimentary metagenomes.</title>
        <authorList>
            <person name="Kawai M."/>
            <person name="Futagami T."/>
            <person name="Toyoda A."/>
            <person name="Takaki Y."/>
            <person name="Nishi S."/>
            <person name="Hori S."/>
            <person name="Arai W."/>
            <person name="Tsubouchi T."/>
            <person name="Morono Y."/>
            <person name="Uchiyama I."/>
            <person name="Ito T."/>
            <person name="Fujiyama A."/>
            <person name="Inagaki F."/>
            <person name="Takami H."/>
        </authorList>
    </citation>
    <scope>NUCLEOTIDE SEQUENCE</scope>
    <source>
        <strain evidence="2">Expedition CK06-06</strain>
    </source>
</reference>
<gene>
    <name evidence="2" type="ORF">S12H4_30488</name>
</gene>
<comment type="caution">
    <text evidence="2">The sequence shown here is derived from an EMBL/GenBank/DDBJ whole genome shotgun (WGS) entry which is preliminary data.</text>
</comment>
<feature type="compositionally biased region" description="Basic and acidic residues" evidence="1">
    <location>
        <begin position="1"/>
        <end position="17"/>
    </location>
</feature>
<name>X1SBC7_9ZZZZ</name>
<feature type="non-terminal residue" evidence="2">
    <location>
        <position position="1"/>
    </location>
</feature>
<evidence type="ECO:0000313" key="2">
    <source>
        <dbReference type="EMBL" id="GAI90283.1"/>
    </source>
</evidence>
<feature type="compositionally biased region" description="Polar residues" evidence="1">
    <location>
        <begin position="18"/>
        <end position="29"/>
    </location>
</feature>
<protein>
    <submittedName>
        <fullName evidence="2">Uncharacterized protein</fullName>
    </submittedName>
</protein>
<dbReference type="EMBL" id="BARW01017686">
    <property type="protein sequence ID" value="GAI90283.1"/>
    <property type="molecule type" value="Genomic_DNA"/>
</dbReference>